<dbReference type="SUPFAM" id="SSF47413">
    <property type="entry name" value="lambda repressor-like DNA-binding domains"/>
    <property type="match status" value="1"/>
</dbReference>
<reference evidence="2 5" key="2">
    <citation type="submission" date="2020-01" db="EMBL/GenBank/DDBJ databases">
        <title>Insect and environment-associated Actinomycetes.</title>
        <authorList>
            <person name="Currrie C."/>
            <person name="Chevrette M."/>
            <person name="Carlson C."/>
            <person name="Stubbendieck R."/>
            <person name="Wendt-Pienkowski E."/>
        </authorList>
    </citation>
    <scope>NUCLEOTIDE SEQUENCE [LARGE SCALE GENOMIC DNA]</scope>
    <source>
        <strain evidence="2 5">SID8386</strain>
    </source>
</reference>
<evidence type="ECO:0000313" key="5">
    <source>
        <dbReference type="Proteomes" id="UP000470404"/>
    </source>
</evidence>
<proteinExistence type="predicted"/>
<dbReference type="STRING" id="112413.SAMN05421854_108202"/>
<dbReference type="PROSITE" id="PS50943">
    <property type="entry name" value="HTH_CROC1"/>
    <property type="match status" value="1"/>
</dbReference>
<reference evidence="3 4" key="1">
    <citation type="submission" date="2016-10" db="EMBL/GenBank/DDBJ databases">
        <authorList>
            <person name="de Groot N.N."/>
        </authorList>
    </citation>
    <scope>NUCLEOTIDE SEQUENCE [LARGE SCALE GENOMIC DNA]</scope>
    <source>
        <strain evidence="3 4">DSM 44637</strain>
    </source>
</reference>
<dbReference type="Proteomes" id="UP000199137">
    <property type="component" value="Unassembled WGS sequence"/>
</dbReference>
<dbReference type="CDD" id="cd00093">
    <property type="entry name" value="HTH_XRE"/>
    <property type="match status" value="1"/>
</dbReference>
<dbReference type="SMART" id="SM00530">
    <property type="entry name" value="HTH_XRE"/>
    <property type="match status" value="1"/>
</dbReference>
<dbReference type="OrthoDB" id="3698213at2"/>
<evidence type="ECO:0000313" key="3">
    <source>
        <dbReference type="EMBL" id="SFQ02053.1"/>
    </source>
</evidence>
<evidence type="ECO:0000313" key="4">
    <source>
        <dbReference type="Proteomes" id="UP000199137"/>
    </source>
</evidence>
<keyword evidence="5" id="KW-1185">Reference proteome</keyword>
<name>A0A1I5V3F9_9PSEU</name>
<dbReference type="Pfam" id="PF01381">
    <property type="entry name" value="HTH_3"/>
    <property type="match status" value="1"/>
</dbReference>
<dbReference type="AlphaFoldDB" id="A0A1I5V3F9"/>
<dbReference type="EMBL" id="FOWC01000008">
    <property type="protein sequence ID" value="SFQ02053.1"/>
    <property type="molecule type" value="Genomic_DNA"/>
</dbReference>
<evidence type="ECO:0000259" key="1">
    <source>
        <dbReference type="PROSITE" id="PS50943"/>
    </source>
</evidence>
<accession>A0A1I5V3F9</accession>
<dbReference type="RefSeq" id="WP_067579799.1">
    <property type="nucleotide sequence ID" value="NZ_FOWC01000008.1"/>
</dbReference>
<dbReference type="GO" id="GO:0003677">
    <property type="term" value="F:DNA binding"/>
    <property type="evidence" value="ECO:0007669"/>
    <property type="project" value="InterPro"/>
</dbReference>
<dbReference type="Proteomes" id="UP000470404">
    <property type="component" value="Unassembled WGS sequence"/>
</dbReference>
<dbReference type="Gene3D" id="1.10.260.40">
    <property type="entry name" value="lambda repressor-like DNA-binding domains"/>
    <property type="match status" value="1"/>
</dbReference>
<dbReference type="InterPro" id="IPR010982">
    <property type="entry name" value="Lambda_DNA-bd_dom_sf"/>
</dbReference>
<sequence length="461" mass="51516">MGERREGLVRARKAANLTQEKLAALLPADEKSIRAWESGRSEPRPHRRDRLARLLRISPARLEELLREGTPADLRRPPGAPSVLLPVVVDGRPVALPLDRATVAASVLARLVPALGDAAQPAVPTTEWDAMSPLSRRSLLKNGLPVAALPALGIGSAEHVARALENPRRYMDKTVTHYLRRQLDQYKHEDGERGPAKTLPMTLGVLDIIDRIARDAAPDDQRDLLRIGSEGAEFAGWLYRDRRQREDSLYWHDRAMEWAQAAGDSTMQGYILLKKAQVAYDERDPRRMLVLTRAVRNGPWSLPQRLQAEAAQQEARAEAMLGASPDQVNRTLDVAWKLLDDAGPVESPLGAHFNATLLTMQTAICYTEAGEPRRSVELYEKTLKETHFSRRDYGFFLSLMANSLALSGEPDQAARTGLISARRAAETNSRRTNEELRRVVEVLKPWHNRPDVRELRAALNG</sequence>
<gene>
    <name evidence="2" type="ORF">G3I59_28125</name>
    <name evidence="3" type="ORF">SAMN05421854_108202</name>
</gene>
<feature type="domain" description="HTH cro/C1-type" evidence="1">
    <location>
        <begin position="8"/>
        <end position="62"/>
    </location>
</feature>
<dbReference type="InterPro" id="IPR001387">
    <property type="entry name" value="Cro/C1-type_HTH"/>
</dbReference>
<protein>
    <submittedName>
        <fullName evidence="3">Helix-turn-helix domain-containing protein</fullName>
    </submittedName>
    <submittedName>
        <fullName evidence="2">Helix-turn-helix transcriptional regulator</fullName>
    </submittedName>
</protein>
<organism evidence="3 4">
    <name type="scientific">Amycolatopsis rubida</name>
    <dbReference type="NCBI Taxonomy" id="112413"/>
    <lineage>
        <taxon>Bacteria</taxon>
        <taxon>Bacillati</taxon>
        <taxon>Actinomycetota</taxon>
        <taxon>Actinomycetes</taxon>
        <taxon>Pseudonocardiales</taxon>
        <taxon>Pseudonocardiaceae</taxon>
        <taxon>Amycolatopsis</taxon>
    </lineage>
</organism>
<dbReference type="EMBL" id="JAAGNC010000145">
    <property type="protein sequence ID" value="NEC59346.1"/>
    <property type="molecule type" value="Genomic_DNA"/>
</dbReference>
<evidence type="ECO:0000313" key="2">
    <source>
        <dbReference type="EMBL" id="NEC59346.1"/>
    </source>
</evidence>